<dbReference type="PANTHER" id="PTHR21621">
    <property type="entry name" value="RIBOSOMAL PROTEIN S6 MODIFICATION PROTEIN"/>
    <property type="match status" value="1"/>
</dbReference>
<dbReference type="InterPro" id="IPR000182">
    <property type="entry name" value="GNAT_dom"/>
</dbReference>
<evidence type="ECO:0000313" key="4">
    <source>
        <dbReference type="EMBL" id="TXL68972.1"/>
    </source>
</evidence>
<sequence>MTSLKHWGALPEGAGERMRDEATVDCGWGRLVFGQTYASPERLAEEIRREAPGRRDVALYIRDPHVVIALAPQQLFLDPSHTFRLALRKGPAGDPVCSGIAIRSARPEDEPAVNRIYLSRSMVPVRAGFFADARRDPSLELLVAEDADSGAILGGVTGVDHVAACDDPDGGSSLWSLTVDPQGTRPGVGEALVRALAARFGERGRGFMDLSVMHDNAEAIGLYEKLGFERVPVYCVKNKNPINEKLFVGPDSFAGLNVYARILVDEARRRGIGVEVIDAEHGYFRLGHGGRTITCRESLSELTSAVAMSRCDDKRVTRRLLTGAGLRMPDQIPAGDDESLRAFLDRHGRVVVKPARGEQGHGVKVDLRSLGEVKAAIDQARRHCEDVIVEELVPGEDLRIVVIDYQVVAAATRRPARVIGDGENTVRRLIDKQSRRRQAATGGESAIPLDAETERCVMAGGKTMSSVLAPGETLIVRRTANLHTGGTIHDETARLHPKLAEVAIRAARALEIPVVGFDLMVPDVTGDDYAIIEANERPGLANHEPQPTAERFVDLLFPQTRTGS</sequence>
<dbReference type="InterPro" id="IPR017534">
    <property type="entry name" value="GNAT-acetyltransferase"/>
</dbReference>
<evidence type="ECO:0000313" key="5">
    <source>
        <dbReference type="Proteomes" id="UP000321548"/>
    </source>
</evidence>
<accession>A0A5C8P5M1</accession>
<dbReference type="GO" id="GO:0005737">
    <property type="term" value="C:cytoplasm"/>
    <property type="evidence" value="ECO:0007669"/>
    <property type="project" value="TreeGrafter"/>
</dbReference>
<dbReference type="GO" id="GO:0046872">
    <property type="term" value="F:metal ion binding"/>
    <property type="evidence" value="ECO:0007669"/>
    <property type="project" value="InterPro"/>
</dbReference>
<keyword evidence="1" id="KW-0547">Nucleotide-binding</keyword>
<dbReference type="GO" id="GO:0018169">
    <property type="term" value="F:ribosomal S6-glutamic acid ligase activity"/>
    <property type="evidence" value="ECO:0007669"/>
    <property type="project" value="TreeGrafter"/>
</dbReference>
<dbReference type="InterPro" id="IPR016181">
    <property type="entry name" value="Acyl_CoA_acyltransferase"/>
</dbReference>
<dbReference type="OrthoDB" id="336415at2"/>
<feature type="domain" description="N-acetyltransferase" evidence="3">
    <location>
        <begin position="100"/>
        <end position="249"/>
    </location>
</feature>
<keyword evidence="1" id="KW-0067">ATP-binding</keyword>
<dbReference type="Pfam" id="PF08443">
    <property type="entry name" value="RimK"/>
    <property type="match status" value="2"/>
</dbReference>
<dbReference type="Pfam" id="PF00583">
    <property type="entry name" value="Acetyltransf_1"/>
    <property type="match status" value="1"/>
</dbReference>
<name>A0A5C8P5M1_9BURK</name>
<dbReference type="SUPFAM" id="SSF55729">
    <property type="entry name" value="Acyl-CoA N-acyltransferases (Nat)"/>
    <property type="match status" value="1"/>
</dbReference>
<dbReference type="GO" id="GO:0009432">
    <property type="term" value="P:SOS response"/>
    <property type="evidence" value="ECO:0007669"/>
    <property type="project" value="TreeGrafter"/>
</dbReference>
<feature type="domain" description="ATP-grasp" evidence="2">
    <location>
        <begin position="318"/>
        <end position="561"/>
    </location>
</feature>
<dbReference type="GO" id="GO:0005524">
    <property type="term" value="F:ATP binding"/>
    <property type="evidence" value="ECO:0007669"/>
    <property type="project" value="UniProtKB-UniRule"/>
</dbReference>
<dbReference type="EMBL" id="VDUY01000001">
    <property type="protein sequence ID" value="TXL68972.1"/>
    <property type="molecule type" value="Genomic_DNA"/>
</dbReference>
<dbReference type="Proteomes" id="UP000321548">
    <property type="component" value="Unassembled WGS sequence"/>
</dbReference>
<dbReference type="InterPro" id="IPR013651">
    <property type="entry name" value="ATP-grasp_RimK-type"/>
</dbReference>
<protein>
    <submittedName>
        <fullName evidence="4">N-acetylglutaminylglutamine synthetase</fullName>
    </submittedName>
</protein>
<proteinExistence type="predicted"/>
<gene>
    <name evidence="4" type="primary">ngg</name>
    <name evidence="4" type="ORF">FHP08_02295</name>
</gene>
<dbReference type="Gene3D" id="3.40.630.30">
    <property type="match status" value="1"/>
</dbReference>
<evidence type="ECO:0000259" key="3">
    <source>
        <dbReference type="PROSITE" id="PS51186"/>
    </source>
</evidence>
<keyword evidence="5" id="KW-1185">Reference proteome</keyword>
<dbReference type="Gene3D" id="3.30.470.20">
    <property type="entry name" value="ATP-grasp fold, B domain"/>
    <property type="match status" value="2"/>
</dbReference>
<dbReference type="PROSITE" id="PS50975">
    <property type="entry name" value="ATP_GRASP"/>
    <property type="match status" value="1"/>
</dbReference>
<organism evidence="4 5">
    <name type="scientific">Zeimonas arvi</name>
    <dbReference type="NCBI Taxonomy" id="2498847"/>
    <lineage>
        <taxon>Bacteria</taxon>
        <taxon>Pseudomonadati</taxon>
        <taxon>Pseudomonadota</taxon>
        <taxon>Betaproteobacteria</taxon>
        <taxon>Burkholderiales</taxon>
        <taxon>Burkholderiaceae</taxon>
        <taxon>Zeimonas</taxon>
    </lineage>
</organism>
<dbReference type="PANTHER" id="PTHR21621:SF0">
    <property type="entry name" value="BETA-CITRYLGLUTAMATE SYNTHASE B-RELATED"/>
    <property type="match status" value="1"/>
</dbReference>
<dbReference type="NCBIfam" id="TIGR03103">
    <property type="entry name" value="trio_acet_GNAT"/>
    <property type="match status" value="1"/>
</dbReference>
<dbReference type="AlphaFoldDB" id="A0A5C8P5M1"/>
<evidence type="ECO:0000256" key="1">
    <source>
        <dbReference type="PROSITE-ProRule" id="PRU00409"/>
    </source>
</evidence>
<reference evidence="4 5" key="1">
    <citation type="submission" date="2019-06" db="EMBL/GenBank/DDBJ databases">
        <title>Quisquiliibacterium sp. nov., isolated from a maize field.</title>
        <authorList>
            <person name="Lin S.-Y."/>
            <person name="Tsai C.-F."/>
            <person name="Young C.-C."/>
        </authorList>
    </citation>
    <scope>NUCLEOTIDE SEQUENCE [LARGE SCALE GENOMIC DNA]</scope>
    <source>
        <strain evidence="4 5">CC-CFT501</strain>
    </source>
</reference>
<evidence type="ECO:0000259" key="2">
    <source>
        <dbReference type="PROSITE" id="PS50975"/>
    </source>
</evidence>
<comment type="caution">
    <text evidence="4">The sequence shown here is derived from an EMBL/GenBank/DDBJ whole genome shotgun (WGS) entry which is preliminary data.</text>
</comment>
<dbReference type="PROSITE" id="PS51186">
    <property type="entry name" value="GNAT"/>
    <property type="match status" value="1"/>
</dbReference>
<dbReference type="SUPFAM" id="SSF56059">
    <property type="entry name" value="Glutathione synthetase ATP-binding domain-like"/>
    <property type="match status" value="1"/>
</dbReference>
<dbReference type="InterPro" id="IPR011761">
    <property type="entry name" value="ATP-grasp"/>
</dbReference>
<dbReference type="GO" id="GO:0016747">
    <property type="term" value="F:acyltransferase activity, transferring groups other than amino-acyl groups"/>
    <property type="evidence" value="ECO:0007669"/>
    <property type="project" value="InterPro"/>
</dbReference>